<organism evidence="2 3">
    <name type="scientific">Intestinicryptomonas porci</name>
    <dbReference type="NCBI Taxonomy" id="2926320"/>
    <lineage>
        <taxon>Bacteria</taxon>
        <taxon>Pseudomonadati</taxon>
        <taxon>Verrucomicrobiota</taxon>
        <taxon>Opitutia</taxon>
        <taxon>Opitutales</taxon>
        <taxon>Intestinicryptomonaceae</taxon>
        <taxon>Intestinicryptomonas</taxon>
    </lineage>
</organism>
<evidence type="ECO:0000313" key="2">
    <source>
        <dbReference type="EMBL" id="MDX8415704.1"/>
    </source>
</evidence>
<accession>A0ABU4WHK9</accession>
<comment type="caution">
    <text evidence="2">The sequence shown here is derived from an EMBL/GenBank/DDBJ whole genome shotgun (WGS) entry which is preliminary data.</text>
</comment>
<feature type="signal peptide" evidence="1">
    <location>
        <begin position="1"/>
        <end position="26"/>
    </location>
</feature>
<evidence type="ECO:0000313" key="3">
    <source>
        <dbReference type="Proteomes" id="UP001275932"/>
    </source>
</evidence>
<gene>
    <name evidence="2" type="ORF">MOX91_05875</name>
</gene>
<keyword evidence="3" id="KW-1185">Reference proteome</keyword>
<evidence type="ECO:0000256" key="1">
    <source>
        <dbReference type="SAM" id="SignalP"/>
    </source>
</evidence>
<dbReference type="Proteomes" id="UP001275932">
    <property type="component" value="Unassembled WGS sequence"/>
</dbReference>
<feature type="chain" id="PRO_5046040368" evidence="1">
    <location>
        <begin position="27"/>
        <end position="288"/>
    </location>
</feature>
<sequence length="288" mass="31891">MKNMLKTTLFAGVAAMLAPFTFAADAAQPAAQQPQQAEKSFLSADKFSASVSFAYESNYVFRGIREAQDSLQPEVEVAYAITDALGAYIGVFNNSPLDDNYTETDINLGMTYQVAAFTFDLGYTLYWNTSLGAKKACKFDTTNELKVGVSYDTSELLGDFAVTPSLYYYYDFDMECNTVEVSLDYSAPISKWILGEGKDFLSLDTSIYYGYRNGSRFKTDNVVYHDSNGYSYVGINADLVLRVNEICALSFGVRWANVNAHSSAATETRPFGKYADTVWFGTSMTMGF</sequence>
<name>A0ABU4WHK9_9BACT</name>
<reference evidence="2 3" key="1">
    <citation type="submission" date="2022-03" db="EMBL/GenBank/DDBJ databases">
        <title>Novel taxa within the pig intestine.</title>
        <authorList>
            <person name="Wylensek D."/>
            <person name="Bishof K."/>
            <person name="Afrizal A."/>
            <person name="Clavel T."/>
        </authorList>
    </citation>
    <scope>NUCLEOTIDE SEQUENCE [LARGE SCALE GENOMIC DNA]</scope>
    <source>
        <strain evidence="2 3">CLA-KB-P66</strain>
    </source>
</reference>
<proteinExistence type="predicted"/>
<protein>
    <submittedName>
        <fullName evidence="2">Uncharacterized protein</fullName>
    </submittedName>
</protein>
<dbReference type="EMBL" id="JALBUT010000006">
    <property type="protein sequence ID" value="MDX8415704.1"/>
    <property type="molecule type" value="Genomic_DNA"/>
</dbReference>
<dbReference type="RefSeq" id="WP_370397152.1">
    <property type="nucleotide sequence ID" value="NZ_JALBUT010000006.1"/>
</dbReference>
<keyword evidence="1" id="KW-0732">Signal</keyword>